<keyword evidence="2" id="KW-1185">Reference proteome</keyword>
<accession>A0ACA9MNY9</accession>
<gene>
    <name evidence="1" type="ORF">DHETER_LOCUS7228</name>
</gene>
<evidence type="ECO:0000313" key="1">
    <source>
        <dbReference type="EMBL" id="CAG8600486.1"/>
    </source>
</evidence>
<proteinExistence type="predicted"/>
<comment type="caution">
    <text evidence="1">The sequence shown here is derived from an EMBL/GenBank/DDBJ whole genome shotgun (WGS) entry which is preliminary data.</text>
</comment>
<protein>
    <submittedName>
        <fullName evidence="1">517_t:CDS:1</fullName>
    </submittedName>
</protein>
<sequence>MNSLPFIRLFKCSMFTATFGARNVVRINPQISISPKYTSKSAGMNTKDKKTFKRGRKSPRNTVKPVEKNPQAPKTPGNEEVVDESGSLYSKM</sequence>
<evidence type="ECO:0000313" key="2">
    <source>
        <dbReference type="Proteomes" id="UP000789702"/>
    </source>
</evidence>
<dbReference type="Proteomes" id="UP000789702">
    <property type="component" value="Unassembled WGS sequence"/>
</dbReference>
<dbReference type="EMBL" id="CAJVPU010009958">
    <property type="protein sequence ID" value="CAG8600486.1"/>
    <property type="molecule type" value="Genomic_DNA"/>
</dbReference>
<feature type="non-terminal residue" evidence="1">
    <location>
        <position position="92"/>
    </location>
</feature>
<reference evidence="1" key="1">
    <citation type="submission" date="2021-06" db="EMBL/GenBank/DDBJ databases">
        <authorList>
            <person name="Kallberg Y."/>
            <person name="Tangrot J."/>
            <person name="Rosling A."/>
        </authorList>
    </citation>
    <scope>NUCLEOTIDE SEQUENCE</scope>
    <source>
        <strain evidence="1">IL203A</strain>
    </source>
</reference>
<organism evidence="1 2">
    <name type="scientific">Dentiscutata heterogama</name>
    <dbReference type="NCBI Taxonomy" id="1316150"/>
    <lineage>
        <taxon>Eukaryota</taxon>
        <taxon>Fungi</taxon>
        <taxon>Fungi incertae sedis</taxon>
        <taxon>Mucoromycota</taxon>
        <taxon>Glomeromycotina</taxon>
        <taxon>Glomeromycetes</taxon>
        <taxon>Diversisporales</taxon>
        <taxon>Gigasporaceae</taxon>
        <taxon>Dentiscutata</taxon>
    </lineage>
</organism>
<name>A0ACA9MNY9_9GLOM</name>